<name>A0ABR0B0D5_9CRUS</name>
<comment type="caution">
    <text evidence="2">The sequence shown here is derived from an EMBL/GenBank/DDBJ whole genome shotgun (WGS) entry which is preliminary data.</text>
</comment>
<accession>A0ABR0B0D5</accession>
<feature type="region of interest" description="Disordered" evidence="1">
    <location>
        <begin position="1"/>
        <end position="44"/>
    </location>
</feature>
<sequence length="65" mass="6985">MRRRASASRGSLAQGGSSSQESQTGERSESDSSTEIPSGRLQVLSFSSRADRGWKFKSSSSLKES</sequence>
<feature type="compositionally biased region" description="Low complexity" evidence="1">
    <location>
        <begin position="7"/>
        <end position="23"/>
    </location>
</feature>
<evidence type="ECO:0000313" key="2">
    <source>
        <dbReference type="EMBL" id="KAK4030845.1"/>
    </source>
</evidence>
<proteinExistence type="predicted"/>
<reference evidence="2 3" key="1">
    <citation type="journal article" date="2023" name="Nucleic Acids Res.">
        <title>The hologenome of Daphnia magna reveals possible DNA methylation and microbiome-mediated evolution of the host genome.</title>
        <authorList>
            <person name="Chaturvedi A."/>
            <person name="Li X."/>
            <person name="Dhandapani V."/>
            <person name="Marshall H."/>
            <person name="Kissane S."/>
            <person name="Cuenca-Cambronero M."/>
            <person name="Asole G."/>
            <person name="Calvet F."/>
            <person name="Ruiz-Romero M."/>
            <person name="Marangio P."/>
            <person name="Guigo R."/>
            <person name="Rago D."/>
            <person name="Mirbahai L."/>
            <person name="Eastwood N."/>
            <person name="Colbourne J.K."/>
            <person name="Zhou J."/>
            <person name="Mallon E."/>
            <person name="Orsini L."/>
        </authorList>
    </citation>
    <scope>NUCLEOTIDE SEQUENCE [LARGE SCALE GENOMIC DNA]</scope>
    <source>
        <strain evidence="2">LRV0_1</strain>
    </source>
</reference>
<keyword evidence="3" id="KW-1185">Reference proteome</keyword>
<protein>
    <submittedName>
        <fullName evidence="2">Uncharacterized protein</fullName>
    </submittedName>
</protein>
<dbReference type="EMBL" id="JAOYFB010000039">
    <property type="protein sequence ID" value="KAK4030845.1"/>
    <property type="molecule type" value="Genomic_DNA"/>
</dbReference>
<evidence type="ECO:0000256" key="1">
    <source>
        <dbReference type="SAM" id="MobiDB-lite"/>
    </source>
</evidence>
<organism evidence="2 3">
    <name type="scientific">Daphnia magna</name>
    <dbReference type="NCBI Taxonomy" id="35525"/>
    <lineage>
        <taxon>Eukaryota</taxon>
        <taxon>Metazoa</taxon>
        <taxon>Ecdysozoa</taxon>
        <taxon>Arthropoda</taxon>
        <taxon>Crustacea</taxon>
        <taxon>Branchiopoda</taxon>
        <taxon>Diplostraca</taxon>
        <taxon>Cladocera</taxon>
        <taxon>Anomopoda</taxon>
        <taxon>Daphniidae</taxon>
        <taxon>Daphnia</taxon>
    </lineage>
</organism>
<evidence type="ECO:0000313" key="3">
    <source>
        <dbReference type="Proteomes" id="UP001234178"/>
    </source>
</evidence>
<gene>
    <name evidence="2" type="ORF">OUZ56_024232</name>
</gene>
<dbReference type="Proteomes" id="UP001234178">
    <property type="component" value="Unassembled WGS sequence"/>
</dbReference>